<dbReference type="GO" id="GO:0090524">
    <property type="term" value="F:cytochrome-b5 reductase activity, acting on NADH"/>
    <property type="evidence" value="ECO:0007669"/>
    <property type="project" value="UniProtKB-EC"/>
</dbReference>
<protein>
    <recommendedName>
        <fullName evidence="15">NADH-cytochrome b5 reductase 1</fullName>
        <ecNumber evidence="5">1.6.2.2</ecNumber>
    </recommendedName>
    <alternativeName>
        <fullName evidence="16">Microsomal cytochrome b reductase</fullName>
    </alternativeName>
</protein>
<dbReference type="InterPro" id="IPR001709">
    <property type="entry name" value="Flavoprot_Pyr_Nucl_cyt_Rdtase"/>
</dbReference>
<dbReference type="PANTHER" id="PTHR19370">
    <property type="entry name" value="NADH-CYTOCHROME B5 REDUCTASE"/>
    <property type="match status" value="1"/>
</dbReference>
<evidence type="ECO:0000256" key="6">
    <source>
        <dbReference type="ARBA" id="ARBA00022630"/>
    </source>
</evidence>
<gene>
    <name evidence="21" type="primary">CBR1_3</name>
    <name evidence="21" type="ORF">CU097_010344</name>
</gene>
<comment type="subcellular location">
    <subcellularLocation>
        <location evidence="2">Mitochondrion outer membrane</location>
    </subcellularLocation>
</comment>
<dbReference type="InterPro" id="IPR017938">
    <property type="entry name" value="Riboflavin_synthase-like_b-brl"/>
</dbReference>
<dbReference type="EC" id="1.6.2.2" evidence="5"/>
<evidence type="ECO:0000256" key="18">
    <source>
        <dbReference type="ARBA" id="ARBA00049138"/>
    </source>
</evidence>
<dbReference type="Pfam" id="PF00175">
    <property type="entry name" value="NAD_binding_1"/>
    <property type="match status" value="1"/>
</dbReference>
<dbReference type="InterPro" id="IPR001433">
    <property type="entry name" value="OxRdtase_FAD/NAD-bd"/>
</dbReference>
<evidence type="ECO:0000256" key="12">
    <source>
        <dbReference type="ARBA" id="ARBA00023027"/>
    </source>
</evidence>
<evidence type="ECO:0000256" key="8">
    <source>
        <dbReference type="ARBA" id="ARBA00022787"/>
    </source>
</evidence>
<evidence type="ECO:0000256" key="13">
    <source>
        <dbReference type="ARBA" id="ARBA00023128"/>
    </source>
</evidence>
<dbReference type="InterPro" id="IPR001834">
    <property type="entry name" value="CBR-like"/>
</dbReference>
<dbReference type="STRING" id="86630.A0A367JBT0"/>
<accession>A0A367JBT0</accession>
<dbReference type="SUPFAM" id="SSF52343">
    <property type="entry name" value="Ferredoxin reductase-like, C-terminal NADP-linked domain"/>
    <property type="match status" value="1"/>
</dbReference>
<evidence type="ECO:0000256" key="16">
    <source>
        <dbReference type="ARBA" id="ARBA00041901"/>
    </source>
</evidence>
<evidence type="ECO:0000256" key="1">
    <source>
        <dbReference type="ARBA" id="ARBA00001974"/>
    </source>
</evidence>
<keyword evidence="6 19" id="KW-0285">Flavoprotein</keyword>
<dbReference type="PRINTS" id="PR00371">
    <property type="entry name" value="FPNCR"/>
</dbReference>
<evidence type="ECO:0000256" key="11">
    <source>
        <dbReference type="ARBA" id="ARBA00023002"/>
    </source>
</evidence>
<feature type="domain" description="FAD-binding FR-type" evidence="20">
    <location>
        <begin position="7"/>
        <end position="110"/>
    </location>
</feature>
<comment type="cofactor">
    <cofactor evidence="1 19">
        <name>FAD</name>
        <dbReference type="ChEBI" id="CHEBI:57692"/>
    </cofactor>
</comment>
<evidence type="ECO:0000256" key="17">
    <source>
        <dbReference type="ARBA" id="ARBA00047682"/>
    </source>
</evidence>
<keyword evidence="8" id="KW-1000">Mitochondrion outer membrane</keyword>
<dbReference type="Proteomes" id="UP000252139">
    <property type="component" value="Unassembled WGS sequence"/>
</dbReference>
<dbReference type="InterPro" id="IPR039261">
    <property type="entry name" value="FNR_nucleotide-bd"/>
</dbReference>
<dbReference type="PROSITE" id="PS51384">
    <property type="entry name" value="FAD_FR"/>
    <property type="match status" value="1"/>
</dbReference>
<organism evidence="21 22">
    <name type="scientific">Rhizopus azygosporus</name>
    <name type="common">Rhizopus microsporus var. azygosporus</name>
    <dbReference type="NCBI Taxonomy" id="86630"/>
    <lineage>
        <taxon>Eukaryota</taxon>
        <taxon>Fungi</taxon>
        <taxon>Fungi incertae sedis</taxon>
        <taxon>Mucoromycota</taxon>
        <taxon>Mucoromycotina</taxon>
        <taxon>Mucoromycetes</taxon>
        <taxon>Mucorales</taxon>
        <taxon>Mucorineae</taxon>
        <taxon>Rhizopodaceae</taxon>
        <taxon>Rhizopus</taxon>
    </lineage>
</organism>
<feature type="binding site" evidence="19">
    <location>
        <position position="76"/>
    </location>
    <ligand>
        <name>FAD</name>
        <dbReference type="ChEBI" id="CHEBI:57692"/>
    </ligand>
</feature>
<comment type="similarity">
    <text evidence="4">Belongs to the flavoprotein pyridine nucleotide cytochrome reductase family.</text>
</comment>
<proteinExistence type="inferred from homology"/>
<feature type="binding site" evidence="19">
    <location>
        <position position="59"/>
    </location>
    <ligand>
        <name>FAD</name>
        <dbReference type="ChEBI" id="CHEBI:57692"/>
    </ligand>
</feature>
<evidence type="ECO:0000256" key="10">
    <source>
        <dbReference type="ARBA" id="ARBA00022989"/>
    </source>
</evidence>
<comment type="catalytic activity">
    <reaction evidence="18">
        <text>2 Fe(3+)-[Dph3] + NADH = 2 Fe(2+)-[Dph3] + NAD(+) + H(+)</text>
        <dbReference type="Rhea" id="RHEA:71231"/>
        <dbReference type="Rhea" id="RHEA-COMP:18002"/>
        <dbReference type="Rhea" id="RHEA-COMP:18003"/>
        <dbReference type="ChEBI" id="CHEBI:15378"/>
        <dbReference type="ChEBI" id="CHEBI:29033"/>
        <dbReference type="ChEBI" id="CHEBI:29034"/>
        <dbReference type="ChEBI" id="CHEBI:57540"/>
        <dbReference type="ChEBI" id="CHEBI:57945"/>
        <dbReference type="ChEBI" id="CHEBI:83228"/>
    </reaction>
    <physiologicalReaction direction="left-to-right" evidence="18">
        <dbReference type="Rhea" id="RHEA:71232"/>
    </physiologicalReaction>
</comment>
<keyword evidence="12" id="KW-0520">NAD</keyword>
<keyword evidence="22" id="KW-1185">Reference proteome</keyword>
<keyword evidence="11" id="KW-0560">Oxidoreductase</keyword>
<keyword evidence="14" id="KW-0472">Membrane</keyword>
<dbReference type="InterPro" id="IPR008333">
    <property type="entry name" value="Cbr1-like_FAD-bd_dom"/>
</dbReference>
<evidence type="ECO:0000256" key="5">
    <source>
        <dbReference type="ARBA" id="ARBA00012011"/>
    </source>
</evidence>
<evidence type="ECO:0000256" key="9">
    <source>
        <dbReference type="ARBA" id="ARBA00022827"/>
    </source>
</evidence>
<dbReference type="PANTHER" id="PTHR19370:SF184">
    <property type="entry name" value="NADH-CYTOCHROME B5 REDUCTASE-LIKE"/>
    <property type="match status" value="1"/>
</dbReference>
<dbReference type="SUPFAM" id="SSF63380">
    <property type="entry name" value="Riboflavin synthase domain-like"/>
    <property type="match status" value="1"/>
</dbReference>
<dbReference type="EMBL" id="PJQL01001711">
    <property type="protein sequence ID" value="RCH87181.1"/>
    <property type="molecule type" value="Genomic_DNA"/>
</dbReference>
<comment type="catalytic activity">
    <reaction evidence="17">
        <text>2 Fe(III)-[cytochrome b5] + NADH = 2 Fe(II)-[cytochrome b5] + NAD(+) + H(+)</text>
        <dbReference type="Rhea" id="RHEA:46680"/>
        <dbReference type="Rhea" id="RHEA-COMP:10438"/>
        <dbReference type="Rhea" id="RHEA-COMP:10439"/>
        <dbReference type="ChEBI" id="CHEBI:15378"/>
        <dbReference type="ChEBI" id="CHEBI:29033"/>
        <dbReference type="ChEBI" id="CHEBI:29034"/>
        <dbReference type="ChEBI" id="CHEBI:57540"/>
        <dbReference type="ChEBI" id="CHEBI:57945"/>
        <dbReference type="EC" id="1.6.2.2"/>
    </reaction>
</comment>
<evidence type="ECO:0000256" key="14">
    <source>
        <dbReference type="ARBA" id="ARBA00023136"/>
    </source>
</evidence>
<evidence type="ECO:0000256" key="4">
    <source>
        <dbReference type="ARBA" id="ARBA00006105"/>
    </source>
</evidence>
<evidence type="ECO:0000313" key="21">
    <source>
        <dbReference type="EMBL" id="RCH87181.1"/>
    </source>
</evidence>
<reference evidence="21 22" key="1">
    <citation type="journal article" date="2018" name="G3 (Bethesda)">
        <title>Phylogenetic and Phylogenomic Definition of Rhizopus Species.</title>
        <authorList>
            <person name="Gryganskyi A.P."/>
            <person name="Golan J."/>
            <person name="Dolatabadi S."/>
            <person name="Mondo S."/>
            <person name="Robb S."/>
            <person name="Idnurm A."/>
            <person name="Muszewska A."/>
            <person name="Steczkiewicz K."/>
            <person name="Masonjones S."/>
            <person name="Liao H.L."/>
            <person name="Gajdeczka M.T."/>
            <person name="Anike F."/>
            <person name="Vuek A."/>
            <person name="Anishchenko I.M."/>
            <person name="Voigt K."/>
            <person name="de Hoog G.S."/>
            <person name="Smith M.E."/>
            <person name="Heitman J."/>
            <person name="Vilgalys R."/>
            <person name="Stajich J.E."/>
        </authorList>
    </citation>
    <scope>NUCLEOTIDE SEQUENCE [LARGE SCALE GENOMIC DNA]</scope>
    <source>
        <strain evidence="21 22">CBS 357.93</strain>
    </source>
</reference>
<evidence type="ECO:0000313" key="22">
    <source>
        <dbReference type="Proteomes" id="UP000252139"/>
    </source>
</evidence>
<keyword evidence="13" id="KW-0496">Mitochondrion</keyword>
<keyword evidence="9 19" id="KW-0274">FAD</keyword>
<evidence type="ECO:0000256" key="19">
    <source>
        <dbReference type="PIRSR" id="PIRSR601834-1"/>
    </source>
</evidence>
<evidence type="ECO:0000259" key="20">
    <source>
        <dbReference type="PROSITE" id="PS51384"/>
    </source>
</evidence>
<dbReference type="Gene3D" id="3.40.50.80">
    <property type="entry name" value="Nucleotide-binding domain of ferredoxin-NADP reductase (FNR) module"/>
    <property type="match status" value="1"/>
</dbReference>
<keyword evidence="10" id="KW-1133">Transmembrane helix</keyword>
<dbReference type="OrthoDB" id="432685at2759"/>
<keyword evidence="7" id="KW-0812">Transmembrane</keyword>
<dbReference type="PRINTS" id="PR00406">
    <property type="entry name" value="CYTB5RDTASE"/>
</dbReference>
<evidence type="ECO:0000256" key="7">
    <source>
        <dbReference type="ARBA" id="ARBA00022692"/>
    </source>
</evidence>
<sequence>NAILDPKIFKSFKLIEKTSISHNTSKYRFQLPRPDDVLGLPIGQHISIMAEINGKQISRSYTPTTPEEGRGYFDLVIKSYPTGNISKLMGELKVGDSVGIRGPKGNFAYTRNMVRAIGMIAGGTGITPMLQIIRRICNDPLDKTKIDLIFANVTMDDILLKNELDEISAKAPDNFKVHYVLEKPPPGWTGEVGLVTKDIIKAYCPPPAKDIKLLLCGPMPMIKLLTAATTELGYQRPRAVSKMEDQVYKF</sequence>
<evidence type="ECO:0000256" key="2">
    <source>
        <dbReference type="ARBA" id="ARBA00004294"/>
    </source>
</evidence>
<evidence type="ECO:0000256" key="15">
    <source>
        <dbReference type="ARBA" id="ARBA00039438"/>
    </source>
</evidence>
<feature type="binding site" evidence="19">
    <location>
        <position position="78"/>
    </location>
    <ligand>
        <name>FAD</name>
        <dbReference type="ChEBI" id="CHEBI:57692"/>
    </ligand>
</feature>
<dbReference type="GO" id="GO:0005741">
    <property type="term" value="C:mitochondrial outer membrane"/>
    <property type="evidence" value="ECO:0007669"/>
    <property type="project" value="UniProtKB-SubCell"/>
</dbReference>
<dbReference type="InterPro" id="IPR017927">
    <property type="entry name" value="FAD-bd_FR_type"/>
</dbReference>
<feature type="non-terminal residue" evidence="21">
    <location>
        <position position="1"/>
    </location>
</feature>
<evidence type="ECO:0000256" key="3">
    <source>
        <dbReference type="ARBA" id="ARBA00005156"/>
    </source>
</evidence>
<dbReference type="Gene3D" id="2.40.30.10">
    <property type="entry name" value="Translation factors"/>
    <property type="match status" value="1"/>
</dbReference>
<feature type="binding site" evidence="19">
    <location>
        <position position="85"/>
    </location>
    <ligand>
        <name>FAD</name>
        <dbReference type="ChEBI" id="CHEBI:57692"/>
    </ligand>
</feature>
<comment type="pathway">
    <text evidence="3">Protein modification; peptidyl-diphthamide biosynthesis.</text>
</comment>
<feature type="binding site" evidence="19">
    <location>
        <position position="86"/>
    </location>
    <ligand>
        <name>FAD</name>
        <dbReference type="ChEBI" id="CHEBI:57692"/>
    </ligand>
</feature>
<feature type="binding site" evidence="19">
    <location>
        <position position="61"/>
    </location>
    <ligand>
        <name>FAD</name>
        <dbReference type="ChEBI" id="CHEBI:57692"/>
    </ligand>
</feature>
<dbReference type="AlphaFoldDB" id="A0A367JBT0"/>
<feature type="binding site" evidence="19">
    <location>
        <position position="127"/>
    </location>
    <ligand>
        <name>FAD</name>
        <dbReference type="ChEBI" id="CHEBI:57692"/>
    </ligand>
</feature>
<comment type="caution">
    <text evidence="21">The sequence shown here is derived from an EMBL/GenBank/DDBJ whole genome shotgun (WGS) entry which is preliminary data.</text>
</comment>
<dbReference type="Pfam" id="PF00970">
    <property type="entry name" value="FAD_binding_6"/>
    <property type="match status" value="1"/>
</dbReference>
<dbReference type="CDD" id="cd06183">
    <property type="entry name" value="cyt_b5_reduct_like"/>
    <property type="match status" value="1"/>
</dbReference>
<dbReference type="FunFam" id="3.40.50.80:FF:000019">
    <property type="entry name" value="NADH-cytochrome b5 reductase"/>
    <property type="match status" value="1"/>
</dbReference>
<name>A0A367JBT0_RHIAZ</name>
<dbReference type="FunFam" id="2.40.30.10:FF:000032">
    <property type="entry name" value="NADH-cytochrome b5 reductase"/>
    <property type="match status" value="1"/>
</dbReference>